<dbReference type="InterPro" id="IPR012337">
    <property type="entry name" value="RNaseH-like_sf"/>
</dbReference>
<evidence type="ECO:0000256" key="3">
    <source>
        <dbReference type="ARBA" id="ARBA00023125"/>
    </source>
</evidence>
<dbReference type="GO" id="GO:0006313">
    <property type="term" value="P:DNA transposition"/>
    <property type="evidence" value="ECO:0007669"/>
    <property type="project" value="InterPro"/>
</dbReference>
<dbReference type="SUPFAM" id="SSF53098">
    <property type="entry name" value="Ribonuclease H-like"/>
    <property type="match status" value="1"/>
</dbReference>
<organism evidence="7">
    <name type="scientific">Magnetococcus massalia (strain MO-1)</name>
    <dbReference type="NCBI Taxonomy" id="451514"/>
    <lineage>
        <taxon>Bacteria</taxon>
        <taxon>Pseudomonadati</taxon>
        <taxon>Pseudomonadota</taxon>
        <taxon>Magnetococcia</taxon>
        <taxon>Magnetococcales</taxon>
        <taxon>Magnetococcaceae</taxon>
        <taxon>Magnetococcus</taxon>
    </lineage>
</organism>
<evidence type="ECO:0000256" key="1">
    <source>
        <dbReference type="ARBA" id="ARBA00010075"/>
    </source>
</evidence>
<dbReference type="InterPro" id="IPR047952">
    <property type="entry name" value="Transpos_IS4"/>
</dbReference>
<evidence type="ECO:0000313" key="7">
    <source>
        <dbReference type="EMBL" id="CRH04412.1"/>
    </source>
</evidence>
<evidence type="ECO:0000259" key="5">
    <source>
        <dbReference type="Pfam" id="PF01609"/>
    </source>
</evidence>
<dbReference type="AlphaFoldDB" id="A0A1S7LCC9"/>
<dbReference type="GO" id="GO:0003677">
    <property type="term" value="F:DNA binding"/>
    <property type="evidence" value="ECO:0007669"/>
    <property type="project" value="UniProtKB-KW"/>
</dbReference>
<proteinExistence type="inferred from homology"/>
<feature type="domain" description="DUF4372" evidence="6">
    <location>
        <begin position="3"/>
        <end position="76"/>
    </location>
</feature>
<dbReference type="NCBIfam" id="NF033592">
    <property type="entry name" value="transpos_IS4_1"/>
    <property type="match status" value="1"/>
</dbReference>
<dbReference type="InterPro" id="IPR025399">
    <property type="entry name" value="DUF4372"/>
</dbReference>
<name>A0A1S7LCC9_MAGMO</name>
<dbReference type="InterPro" id="IPR002559">
    <property type="entry name" value="Transposase_11"/>
</dbReference>
<keyword evidence="3" id="KW-0238">DNA-binding</keyword>
<dbReference type="Pfam" id="PF14294">
    <property type="entry name" value="DUF4372"/>
    <property type="match status" value="1"/>
</dbReference>
<evidence type="ECO:0000256" key="2">
    <source>
        <dbReference type="ARBA" id="ARBA00022578"/>
    </source>
</evidence>
<sequence>MNTGKTIFSQVTEFLPMHTFRQCVERYSGNRKVQTFSCLDQFLCMIFAQLTYRESLRDIEACLRFQQSKLYHMGIRGRVSRSTLADANENRDWRIYADFAQSLIHTARQLYQNDDFGIDLQQTVYALDSTTVDLCLSVFPWAKFRKTKSAVKLHTLLDLRGNIPTFIHISDGKLHDVNVLDEIIPEPGSFYVMDRGYLDFARLYLLDQCGAFFVTRAKSNLGFRRLYSRPVDKSSGLQCDQTIVLITPKSAKEYPAHLRRIKFFDSENNKVLVFLTNDFTLPALTIAQLYRSRWQVELFFKWIKQHLRIKSFFGTSENAVKTQIWIAISVYVLVAIIKKKLKLEASLYTILQILSVSIFEKTPFLQMVTNRDVVVSQYNQTNQLKLFD</sequence>
<keyword evidence="2" id="KW-0815">Transposition</keyword>
<dbReference type="PANTHER" id="PTHR33258">
    <property type="entry name" value="TRANSPOSASE INSL FOR INSERTION SEQUENCE ELEMENT IS186A-RELATED"/>
    <property type="match status" value="1"/>
</dbReference>
<evidence type="ECO:0000259" key="6">
    <source>
        <dbReference type="Pfam" id="PF14294"/>
    </source>
</evidence>
<reference evidence="7" key="1">
    <citation type="submission" date="2015-04" db="EMBL/GenBank/DDBJ databases">
        <authorList>
            <person name="Syromyatnikov M.Y."/>
            <person name="Popov V.N."/>
        </authorList>
    </citation>
    <scope>NUCLEOTIDE SEQUENCE</scope>
    <source>
        <strain evidence="7">MO-1</strain>
    </source>
</reference>
<dbReference type="PANTHER" id="PTHR33258:SF1">
    <property type="entry name" value="TRANSPOSASE INSL FOR INSERTION SEQUENCE ELEMENT IS186A-RELATED"/>
    <property type="match status" value="1"/>
</dbReference>
<dbReference type="Pfam" id="PF01609">
    <property type="entry name" value="DDE_Tnp_1"/>
    <property type="match status" value="1"/>
</dbReference>
<comment type="similarity">
    <text evidence="1">Belongs to the transposase 11 family.</text>
</comment>
<evidence type="ECO:0000256" key="4">
    <source>
        <dbReference type="ARBA" id="ARBA00023172"/>
    </source>
</evidence>
<protein>
    <submittedName>
        <fullName evidence="7">Transposase</fullName>
    </submittedName>
</protein>
<dbReference type="EMBL" id="LO017727">
    <property type="protein sequence ID" value="CRH04412.1"/>
    <property type="molecule type" value="Genomic_DNA"/>
</dbReference>
<keyword evidence="4" id="KW-0233">DNA recombination</keyword>
<feature type="domain" description="Transposase IS4-like" evidence="5">
    <location>
        <begin position="121"/>
        <end position="333"/>
    </location>
</feature>
<gene>
    <name evidence="7" type="ORF">MAGMO_0198</name>
</gene>
<accession>A0A1S7LCC9</accession>
<dbReference type="GO" id="GO:0004803">
    <property type="term" value="F:transposase activity"/>
    <property type="evidence" value="ECO:0007669"/>
    <property type="project" value="InterPro"/>
</dbReference>